<feature type="chain" id="PRO_5026361361" evidence="2">
    <location>
        <begin position="18"/>
        <end position="228"/>
    </location>
</feature>
<feature type="region of interest" description="Disordered" evidence="1">
    <location>
        <begin position="91"/>
        <end position="204"/>
    </location>
</feature>
<evidence type="ECO:0000313" key="3">
    <source>
        <dbReference type="EMBL" id="KAF2396467.1"/>
    </source>
</evidence>
<evidence type="ECO:0000256" key="2">
    <source>
        <dbReference type="SAM" id="SignalP"/>
    </source>
</evidence>
<dbReference type="AlphaFoldDB" id="A0A6G1HKV3"/>
<gene>
    <name evidence="3" type="ORF">EJ06DRAFT_241262</name>
</gene>
<evidence type="ECO:0000256" key="1">
    <source>
        <dbReference type="SAM" id="MobiDB-lite"/>
    </source>
</evidence>
<feature type="compositionally biased region" description="Low complexity" evidence="1">
    <location>
        <begin position="92"/>
        <end position="108"/>
    </location>
</feature>
<evidence type="ECO:0000313" key="4">
    <source>
        <dbReference type="Proteomes" id="UP000799640"/>
    </source>
</evidence>
<feature type="signal peptide" evidence="2">
    <location>
        <begin position="1"/>
        <end position="17"/>
    </location>
</feature>
<dbReference type="Proteomes" id="UP000799640">
    <property type="component" value="Unassembled WGS sequence"/>
</dbReference>
<feature type="compositionally biased region" description="Low complexity" evidence="1">
    <location>
        <begin position="120"/>
        <end position="130"/>
    </location>
</feature>
<name>A0A6G1HKV3_9PEZI</name>
<protein>
    <submittedName>
        <fullName evidence="3">Uncharacterized protein</fullName>
    </submittedName>
</protein>
<proteinExistence type="predicted"/>
<feature type="compositionally biased region" description="Polar residues" evidence="1">
    <location>
        <begin position="109"/>
        <end position="119"/>
    </location>
</feature>
<dbReference type="OrthoDB" id="3945627at2759"/>
<feature type="compositionally biased region" description="Low complexity" evidence="1">
    <location>
        <begin position="141"/>
        <end position="181"/>
    </location>
</feature>
<dbReference type="EMBL" id="ML996707">
    <property type="protein sequence ID" value="KAF2396467.1"/>
    <property type="molecule type" value="Genomic_DNA"/>
</dbReference>
<sequence length="228" mass="21810">MKFTTLLLPVFAGLALAATSAPAPSPSDSCAAGKILGINAMCGNSPVDCGSGRCCLKGQKCVSGSKGVPACTDPDLKDDSGKGLTVSAACYGSPSTSSSKPTGTGSSTAKPTDSKSGTFTHTGSGPSHPTGGPGGPPSGPSHPGDGTPTPSFPGGASPSHSGPPGHGFPPYSFTNSSDTGSGASGTTGGDKGSKTGGVVQQTTNAAPRSVQMQAAALLAGVGAVAFWL</sequence>
<reference evidence="3" key="1">
    <citation type="journal article" date="2020" name="Stud. Mycol.">
        <title>101 Dothideomycetes genomes: a test case for predicting lifestyles and emergence of pathogens.</title>
        <authorList>
            <person name="Haridas S."/>
            <person name="Albert R."/>
            <person name="Binder M."/>
            <person name="Bloem J."/>
            <person name="Labutti K."/>
            <person name="Salamov A."/>
            <person name="Andreopoulos B."/>
            <person name="Baker S."/>
            <person name="Barry K."/>
            <person name="Bills G."/>
            <person name="Bluhm B."/>
            <person name="Cannon C."/>
            <person name="Castanera R."/>
            <person name="Culley D."/>
            <person name="Daum C."/>
            <person name="Ezra D."/>
            <person name="Gonzalez J."/>
            <person name="Henrissat B."/>
            <person name="Kuo A."/>
            <person name="Liang C."/>
            <person name="Lipzen A."/>
            <person name="Lutzoni F."/>
            <person name="Magnuson J."/>
            <person name="Mondo S."/>
            <person name="Nolan M."/>
            <person name="Ohm R."/>
            <person name="Pangilinan J."/>
            <person name="Park H.-J."/>
            <person name="Ramirez L."/>
            <person name="Alfaro M."/>
            <person name="Sun H."/>
            <person name="Tritt A."/>
            <person name="Yoshinaga Y."/>
            <person name="Zwiers L.-H."/>
            <person name="Turgeon B."/>
            <person name="Goodwin S."/>
            <person name="Spatafora J."/>
            <person name="Crous P."/>
            <person name="Grigoriev I."/>
        </authorList>
    </citation>
    <scope>NUCLEOTIDE SEQUENCE</scope>
    <source>
        <strain evidence="3">CBS 262.69</strain>
    </source>
</reference>
<keyword evidence="4" id="KW-1185">Reference proteome</keyword>
<organism evidence="3 4">
    <name type="scientific">Trichodelitschia bisporula</name>
    <dbReference type="NCBI Taxonomy" id="703511"/>
    <lineage>
        <taxon>Eukaryota</taxon>
        <taxon>Fungi</taxon>
        <taxon>Dikarya</taxon>
        <taxon>Ascomycota</taxon>
        <taxon>Pezizomycotina</taxon>
        <taxon>Dothideomycetes</taxon>
        <taxon>Dothideomycetes incertae sedis</taxon>
        <taxon>Phaeotrichales</taxon>
        <taxon>Phaeotrichaceae</taxon>
        <taxon>Trichodelitschia</taxon>
    </lineage>
</organism>
<keyword evidence="2" id="KW-0732">Signal</keyword>
<accession>A0A6G1HKV3</accession>